<evidence type="ECO:0000313" key="2">
    <source>
        <dbReference type="Proteomes" id="UP000070501"/>
    </source>
</evidence>
<keyword evidence="2" id="KW-1185">Reference proteome</keyword>
<accession>A0A136IJU9</accession>
<dbReference type="Proteomes" id="UP000070501">
    <property type="component" value="Unassembled WGS sequence"/>
</dbReference>
<protein>
    <submittedName>
        <fullName evidence="1">Uncharacterized protein</fullName>
    </submittedName>
</protein>
<dbReference type="EMBL" id="KQ964288">
    <property type="protein sequence ID" value="KXJ85252.1"/>
    <property type="molecule type" value="Genomic_DNA"/>
</dbReference>
<reference evidence="2" key="1">
    <citation type="submission" date="2016-02" db="EMBL/GenBank/DDBJ databases">
        <title>Draft genome sequence of Microdochium bolleyi, a fungal endophyte of beachgrass.</title>
        <authorList>
            <consortium name="DOE Joint Genome Institute"/>
            <person name="David A.S."/>
            <person name="May G."/>
            <person name="Haridas S."/>
            <person name="Lim J."/>
            <person name="Wang M."/>
            <person name="Labutti K."/>
            <person name="Lipzen A."/>
            <person name="Barry K."/>
            <person name="Grigoriev I.V."/>
        </authorList>
    </citation>
    <scope>NUCLEOTIDE SEQUENCE [LARGE SCALE GENOMIC DNA]</scope>
    <source>
        <strain evidence="2">J235TASD1</strain>
    </source>
</reference>
<sequence>MQTILGGFFPQDSGTWTSHGGGLLLPNISHFHQRQEPVPAAHLKDDILNQNSDHVAKTGTALSHANHSRRPEFDSQAGYFLGPSLRPLVARLPAAPAVHARGPYVCAGVRCGSETSGAAQVCPTWLWVSKFLAGRYSTWVIGMKSMVRAGLHQNG</sequence>
<gene>
    <name evidence="1" type="ORF">Micbo1qcDRAFT_56374</name>
</gene>
<evidence type="ECO:0000313" key="1">
    <source>
        <dbReference type="EMBL" id="KXJ85252.1"/>
    </source>
</evidence>
<name>A0A136IJU9_9PEZI</name>
<dbReference type="InParanoid" id="A0A136IJU9"/>
<organism evidence="1 2">
    <name type="scientific">Microdochium bolleyi</name>
    <dbReference type="NCBI Taxonomy" id="196109"/>
    <lineage>
        <taxon>Eukaryota</taxon>
        <taxon>Fungi</taxon>
        <taxon>Dikarya</taxon>
        <taxon>Ascomycota</taxon>
        <taxon>Pezizomycotina</taxon>
        <taxon>Sordariomycetes</taxon>
        <taxon>Xylariomycetidae</taxon>
        <taxon>Xylariales</taxon>
        <taxon>Microdochiaceae</taxon>
        <taxon>Microdochium</taxon>
    </lineage>
</organism>
<proteinExistence type="predicted"/>
<dbReference type="AlphaFoldDB" id="A0A136IJU9"/>